<dbReference type="Pfam" id="PF24705">
    <property type="entry name" value="DUF7668"/>
    <property type="match status" value="1"/>
</dbReference>
<gene>
    <name evidence="2" type="ORF">GCM10022280_12780</name>
</gene>
<proteinExistence type="predicted"/>
<name>A0ABP7SRN0_9SPHN</name>
<dbReference type="RefSeq" id="WP_344706550.1">
    <property type="nucleotide sequence ID" value="NZ_BAABBQ010000001.1"/>
</dbReference>
<organism evidence="2 3">
    <name type="scientific">Sphingomonas swuensis</name>
    <dbReference type="NCBI Taxonomy" id="977800"/>
    <lineage>
        <taxon>Bacteria</taxon>
        <taxon>Pseudomonadati</taxon>
        <taxon>Pseudomonadota</taxon>
        <taxon>Alphaproteobacteria</taxon>
        <taxon>Sphingomonadales</taxon>
        <taxon>Sphingomonadaceae</taxon>
        <taxon>Sphingomonas</taxon>
    </lineage>
</organism>
<evidence type="ECO:0000259" key="1">
    <source>
        <dbReference type="Pfam" id="PF24705"/>
    </source>
</evidence>
<evidence type="ECO:0000313" key="2">
    <source>
        <dbReference type="EMBL" id="GAA4015477.1"/>
    </source>
</evidence>
<evidence type="ECO:0000313" key="3">
    <source>
        <dbReference type="Proteomes" id="UP001500235"/>
    </source>
</evidence>
<dbReference type="InterPro" id="IPR056085">
    <property type="entry name" value="DUF7668"/>
</dbReference>
<keyword evidence="3" id="KW-1185">Reference proteome</keyword>
<accession>A0ABP7SRN0</accession>
<reference evidence="3" key="1">
    <citation type="journal article" date="2019" name="Int. J. Syst. Evol. Microbiol.">
        <title>The Global Catalogue of Microorganisms (GCM) 10K type strain sequencing project: providing services to taxonomists for standard genome sequencing and annotation.</title>
        <authorList>
            <consortium name="The Broad Institute Genomics Platform"/>
            <consortium name="The Broad Institute Genome Sequencing Center for Infectious Disease"/>
            <person name="Wu L."/>
            <person name="Ma J."/>
        </authorList>
    </citation>
    <scope>NUCLEOTIDE SEQUENCE [LARGE SCALE GENOMIC DNA]</scope>
    <source>
        <strain evidence="3">JCM 17563</strain>
    </source>
</reference>
<dbReference type="Proteomes" id="UP001500235">
    <property type="component" value="Unassembled WGS sequence"/>
</dbReference>
<feature type="domain" description="DUF7668" evidence="1">
    <location>
        <begin position="25"/>
        <end position="121"/>
    </location>
</feature>
<dbReference type="EMBL" id="BAABBQ010000001">
    <property type="protein sequence ID" value="GAA4015477.1"/>
    <property type="molecule type" value="Genomic_DNA"/>
</dbReference>
<sequence>MLQRDDYEHPVPEPWRSKFKEIACAFATDDFQLRNACVEGVEPVERGIADHIASNVAAYGEPLAPLNDATWERSVYRWMNGYWQVLVDLTTEGEPVSDLTLHARLDEPDGCYLTIESVHVP</sequence>
<comment type="caution">
    <text evidence="2">The sequence shown here is derived from an EMBL/GenBank/DDBJ whole genome shotgun (WGS) entry which is preliminary data.</text>
</comment>
<protein>
    <recommendedName>
        <fullName evidence="1">DUF7668 domain-containing protein</fullName>
    </recommendedName>
</protein>